<dbReference type="EMBL" id="WJNH01000002">
    <property type="protein sequence ID" value="MRG85306.1"/>
    <property type="molecule type" value="Genomic_DNA"/>
</dbReference>
<keyword evidence="2" id="KW-1185">Reference proteome</keyword>
<organism evidence="1 2">
    <name type="scientific">Salinibacillus xinjiangensis</name>
    <dbReference type="NCBI Taxonomy" id="1229268"/>
    <lineage>
        <taxon>Bacteria</taxon>
        <taxon>Bacillati</taxon>
        <taxon>Bacillota</taxon>
        <taxon>Bacilli</taxon>
        <taxon>Bacillales</taxon>
        <taxon>Bacillaceae</taxon>
        <taxon>Salinibacillus</taxon>
    </lineage>
</organism>
<dbReference type="Proteomes" id="UP000480185">
    <property type="component" value="Unassembled WGS sequence"/>
</dbReference>
<gene>
    <name evidence="1" type="primary">sirA</name>
    <name evidence="1" type="ORF">GH754_03075</name>
</gene>
<reference evidence="1 2" key="1">
    <citation type="submission" date="2019-11" db="EMBL/GenBank/DDBJ databases">
        <authorList>
            <person name="Li J."/>
        </authorList>
    </citation>
    <scope>NUCLEOTIDE SEQUENCE [LARGE SCALE GENOMIC DNA]</scope>
    <source>
        <strain evidence="1 2">J4</strain>
    </source>
</reference>
<dbReference type="Pfam" id="PF10747">
    <property type="entry name" value="SirA"/>
    <property type="match status" value="1"/>
</dbReference>
<sequence>MTNYFDISDRLVHSREGLAMQKYTLYLINDEVVEHYYHKSNLLYDFLRKYNSSMNDEVYMKQFDYITKEIPCEKLLDFIKQQVRSHFLIEAYRNELAIASESMSLRFRCDQKECMVISSSLHDVEKLLFEHLRAFHHAFFVVNQSENQFGWLSPLRKRMIL</sequence>
<accession>A0A6G1X328</accession>
<evidence type="ECO:0000313" key="2">
    <source>
        <dbReference type="Proteomes" id="UP000480185"/>
    </source>
</evidence>
<dbReference type="OrthoDB" id="2736584at2"/>
<proteinExistence type="predicted"/>
<comment type="caution">
    <text evidence="1">The sequence shown here is derived from an EMBL/GenBank/DDBJ whole genome shotgun (WGS) entry which is preliminary data.</text>
</comment>
<dbReference type="Gene3D" id="3.30.310.250">
    <property type="entry name" value="Sporulation inhibitor of replication protein SirA"/>
    <property type="match status" value="1"/>
</dbReference>
<dbReference type="InterPro" id="IPR038449">
    <property type="entry name" value="SirA_sf"/>
</dbReference>
<protein>
    <submittedName>
        <fullName evidence="1">Sporulation inhibitor of replication protein SirA</fullName>
    </submittedName>
</protein>
<evidence type="ECO:0000313" key="1">
    <source>
        <dbReference type="EMBL" id="MRG85306.1"/>
    </source>
</evidence>
<dbReference type="InterPro" id="IPR019683">
    <property type="entry name" value="SirA"/>
</dbReference>
<name>A0A6G1X328_9BACI</name>
<dbReference type="AlphaFoldDB" id="A0A6G1X328"/>